<comment type="caution">
    <text evidence="2">The sequence shown here is derived from an EMBL/GenBank/DDBJ whole genome shotgun (WGS) entry which is preliminary data.</text>
</comment>
<dbReference type="EMBL" id="LAZR01024018">
    <property type="protein sequence ID" value="KKL76521.1"/>
    <property type="molecule type" value="Genomic_DNA"/>
</dbReference>
<feature type="domain" description="CBS" evidence="1">
    <location>
        <begin position="150"/>
        <end position="206"/>
    </location>
</feature>
<dbReference type="InterPro" id="IPR046342">
    <property type="entry name" value="CBS_dom_sf"/>
</dbReference>
<dbReference type="PROSITE" id="PS51371">
    <property type="entry name" value="CBS"/>
    <property type="match status" value="2"/>
</dbReference>
<dbReference type="AlphaFoldDB" id="A0A0F9FDJ9"/>
<dbReference type="GO" id="GO:0016020">
    <property type="term" value="C:membrane"/>
    <property type="evidence" value="ECO:0007669"/>
    <property type="project" value="InterPro"/>
</dbReference>
<dbReference type="InterPro" id="IPR006669">
    <property type="entry name" value="MgtE_transporter"/>
</dbReference>
<sequence>MAEQDVIDDPRDDEAEDAYAIDPRTVRAITGDVVDHEVDGVLTTLQIVHQTKAVEAPGPRGALEAGDRVAVQRALSYPEYSAGRLMQREVVTAPEHWTVGDAIDYMRTHQDLPDQFYHIILVDPRHRPQGYVTLGKVMSSRRETPLADLAESSFRAIPVLQDEEDIAYAFNQYHLISAPVVDEDGRLVGVITIDDAMAVLSEENEEDLLRLA</sequence>
<feature type="non-terminal residue" evidence="2">
    <location>
        <position position="212"/>
    </location>
</feature>
<dbReference type="GO" id="GO:0015095">
    <property type="term" value="F:magnesium ion transmembrane transporter activity"/>
    <property type="evidence" value="ECO:0007669"/>
    <property type="project" value="InterPro"/>
</dbReference>
<feature type="domain" description="CBS" evidence="1">
    <location>
        <begin position="86"/>
        <end position="149"/>
    </location>
</feature>
<dbReference type="Gene3D" id="3.10.580.10">
    <property type="entry name" value="CBS-domain"/>
    <property type="match status" value="1"/>
</dbReference>
<gene>
    <name evidence="2" type="ORF">LCGC14_2044080</name>
</gene>
<dbReference type="SMART" id="SM00116">
    <property type="entry name" value="CBS"/>
    <property type="match status" value="2"/>
</dbReference>
<proteinExistence type="predicted"/>
<protein>
    <recommendedName>
        <fullName evidence="1">CBS domain-containing protein</fullName>
    </recommendedName>
</protein>
<dbReference type="SUPFAM" id="SSF54631">
    <property type="entry name" value="CBS-domain pair"/>
    <property type="match status" value="1"/>
</dbReference>
<name>A0A0F9FDJ9_9ZZZZ</name>
<dbReference type="PANTHER" id="PTHR43773:SF1">
    <property type="entry name" value="MAGNESIUM TRANSPORTER MGTE"/>
    <property type="match status" value="1"/>
</dbReference>
<dbReference type="InterPro" id="IPR000644">
    <property type="entry name" value="CBS_dom"/>
</dbReference>
<dbReference type="CDD" id="cd04606">
    <property type="entry name" value="CBS_pair_Mg_transporter"/>
    <property type="match status" value="1"/>
</dbReference>
<dbReference type="PANTHER" id="PTHR43773">
    <property type="entry name" value="MAGNESIUM TRANSPORTER MGTE"/>
    <property type="match status" value="1"/>
</dbReference>
<evidence type="ECO:0000259" key="1">
    <source>
        <dbReference type="PROSITE" id="PS51371"/>
    </source>
</evidence>
<organism evidence="2">
    <name type="scientific">marine sediment metagenome</name>
    <dbReference type="NCBI Taxonomy" id="412755"/>
    <lineage>
        <taxon>unclassified sequences</taxon>
        <taxon>metagenomes</taxon>
        <taxon>ecological metagenomes</taxon>
    </lineage>
</organism>
<evidence type="ECO:0000313" key="2">
    <source>
        <dbReference type="EMBL" id="KKL76521.1"/>
    </source>
</evidence>
<accession>A0A0F9FDJ9</accession>
<reference evidence="2" key="1">
    <citation type="journal article" date="2015" name="Nature">
        <title>Complex archaea that bridge the gap between prokaryotes and eukaryotes.</title>
        <authorList>
            <person name="Spang A."/>
            <person name="Saw J.H."/>
            <person name="Jorgensen S.L."/>
            <person name="Zaremba-Niedzwiedzka K."/>
            <person name="Martijn J."/>
            <person name="Lind A.E."/>
            <person name="van Eijk R."/>
            <person name="Schleper C."/>
            <person name="Guy L."/>
            <person name="Ettema T.J."/>
        </authorList>
    </citation>
    <scope>NUCLEOTIDE SEQUENCE</scope>
</reference>
<dbReference type="Pfam" id="PF00571">
    <property type="entry name" value="CBS"/>
    <property type="match status" value="2"/>
</dbReference>